<keyword evidence="3" id="KW-0804">Transcription</keyword>
<protein>
    <recommendedName>
        <fullName evidence="6">Zn(2)-C6 fungal-type domain-containing protein</fullName>
    </recommendedName>
</protein>
<dbReference type="InterPro" id="IPR001138">
    <property type="entry name" value="Zn2Cys6_DnaBD"/>
</dbReference>
<evidence type="ECO:0000256" key="2">
    <source>
        <dbReference type="ARBA" id="ARBA00023015"/>
    </source>
</evidence>
<dbReference type="PANTHER" id="PTHR47424">
    <property type="entry name" value="REGULATORY PROTEIN GAL4"/>
    <property type="match status" value="1"/>
</dbReference>
<dbReference type="Proteomes" id="UP000240883">
    <property type="component" value="Unassembled WGS sequence"/>
</dbReference>
<sequence length="646" mass="72687">MPREMEALARAGRSCDACRDSKVRCIRGKAGPCHRCRQTSHECTTSRARRSRPYYQTSKEKYELMTTLLRHFVPDISFELHDLRNLVLQLGAKQPFSSTDDEDPSNPTVEPSNAACTNQSDHGTSLQHIHTSGYLPLEPTLQTQIPPTTSEITTPSSSANRTSSLHTEVGEAIIASNFYDSKSFVVFLLQARSLFERTEGGPHTDQRSILHSIQDQPNVPVTFPEDTLLPVQSQIDADATAFYAEVNSVIYILSSEGLQDCVERFLHRSDICGNAHIAIVYAVMSLQTASQSAFDLACHYVAPAVEEGSIATVEALALMSLCCLNCNQNNLAWIHLGTAVRVAQALGLHADTAFWSHEPRSRLEHRRRLWWSLYDLDVWFSYYLGRPHSIDDTICSAALPSELDLTQVPHNPPGYSGLNVHLSRLLKRFNASLRLWRIDRERSSHEICGYVAELETWWDNLPPYFKTSASSPPSYARALSYLHLRYLHVFMILTRSFLLLDVSNPDIARIRDNLTKACESANEESLALLHEMHGRNIISRSNFQDCYHILSTGLVLVVRNLLCPCEAHRSDLAKMRPLYILSNHVTIGKAGSEAVRKFLEPSEALHNSERSQISPEDQFSLNLLELNTADISWLNIFNTLEAGWMP</sequence>
<name>A0A2T2N3G9_CORCC</name>
<keyword evidence="4" id="KW-0539">Nucleus</keyword>
<dbReference type="OrthoDB" id="3266505at2759"/>
<feature type="region of interest" description="Disordered" evidence="5">
    <location>
        <begin position="95"/>
        <end position="127"/>
    </location>
</feature>
<keyword evidence="2" id="KW-0805">Transcription regulation</keyword>
<dbReference type="Pfam" id="PF04082">
    <property type="entry name" value="Fungal_trans"/>
    <property type="match status" value="1"/>
</dbReference>
<dbReference type="EMBL" id="KZ678152">
    <property type="protein sequence ID" value="PSN59919.1"/>
    <property type="molecule type" value="Genomic_DNA"/>
</dbReference>
<evidence type="ECO:0000313" key="8">
    <source>
        <dbReference type="Proteomes" id="UP000240883"/>
    </source>
</evidence>
<evidence type="ECO:0000256" key="3">
    <source>
        <dbReference type="ARBA" id="ARBA00023163"/>
    </source>
</evidence>
<dbReference type="PANTHER" id="PTHR47424:SF6">
    <property type="entry name" value="PROLINE UTILIZATION TRANS-ACTIVATOR"/>
    <property type="match status" value="1"/>
</dbReference>
<dbReference type="GO" id="GO:0000981">
    <property type="term" value="F:DNA-binding transcription factor activity, RNA polymerase II-specific"/>
    <property type="evidence" value="ECO:0007669"/>
    <property type="project" value="InterPro"/>
</dbReference>
<feature type="region of interest" description="Disordered" evidence="5">
    <location>
        <begin position="139"/>
        <end position="162"/>
    </location>
</feature>
<evidence type="ECO:0000256" key="4">
    <source>
        <dbReference type="ARBA" id="ARBA00023242"/>
    </source>
</evidence>
<accession>A0A2T2N3G9</accession>
<dbReference type="CDD" id="cd00067">
    <property type="entry name" value="GAL4"/>
    <property type="match status" value="1"/>
</dbReference>
<evidence type="ECO:0000256" key="1">
    <source>
        <dbReference type="ARBA" id="ARBA00022723"/>
    </source>
</evidence>
<gene>
    <name evidence="7" type="ORF">BS50DRAFT_626461</name>
</gene>
<dbReference type="Gene3D" id="4.10.240.10">
    <property type="entry name" value="Zn(2)-C6 fungal-type DNA-binding domain"/>
    <property type="match status" value="1"/>
</dbReference>
<evidence type="ECO:0000259" key="6">
    <source>
        <dbReference type="PROSITE" id="PS50048"/>
    </source>
</evidence>
<dbReference type="GO" id="GO:0008270">
    <property type="term" value="F:zinc ion binding"/>
    <property type="evidence" value="ECO:0007669"/>
    <property type="project" value="InterPro"/>
</dbReference>
<keyword evidence="1" id="KW-0479">Metal-binding</keyword>
<dbReference type="CDD" id="cd12148">
    <property type="entry name" value="fungal_TF_MHR"/>
    <property type="match status" value="1"/>
</dbReference>
<dbReference type="GO" id="GO:0003677">
    <property type="term" value="F:DNA binding"/>
    <property type="evidence" value="ECO:0007669"/>
    <property type="project" value="InterPro"/>
</dbReference>
<evidence type="ECO:0000313" key="7">
    <source>
        <dbReference type="EMBL" id="PSN59919.1"/>
    </source>
</evidence>
<feature type="compositionally biased region" description="Low complexity" evidence="5">
    <location>
        <begin position="142"/>
        <end position="158"/>
    </location>
</feature>
<keyword evidence="8" id="KW-1185">Reference proteome</keyword>
<dbReference type="GO" id="GO:0006351">
    <property type="term" value="P:DNA-templated transcription"/>
    <property type="evidence" value="ECO:0007669"/>
    <property type="project" value="InterPro"/>
</dbReference>
<dbReference type="InterPro" id="IPR007219">
    <property type="entry name" value="XnlR_reg_dom"/>
</dbReference>
<dbReference type="PROSITE" id="PS50048">
    <property type="entry name" value="ZN2_CY6_FUNGAL_2"/>
    <property type="match status" value="1"/>
</dbReference>
<evidence type="ECO:0000256" key="5">
    <source>
        <dbReference type="SAM" id="MobiDB-lite"/>
    </source>
</evidence>
<dbReference type="AlphaFoldDB" id="A0A2T2N3G9"/>
<dbReference type="PROSITE" id="PS00463">
    <property type="entry name" value="ZN2_CY6_FUNGAL_1"/>
    <property type="match status" value="1"/>
</dbReference>
<dbReference type="STRING" id="1448308.A0A2T2N3G9"/>
<feature type="compositionally biased region" description="Polar residues" evidence="5">
    <location>
        <begin position="105"/>
        <end position="127"/>
    </location>
</feature>
<dbReference type="SUPFAM" id="SSF57701">
    <property type="entry name" value="Zn2/Cys6 DNA-binding domain"/>
    <property type="match status" value="1"/>
</dbReference>
<reference evidence="7 8" key="1">
    <citation type="journal article" date="2018" name="Front. Microbiol.">
        <title>Genome-Wide Analysis of Corynespora cassiicola Leaf Fall Disease Putative Effectors.</title>
        <authorList>
            <person name="Lopez D."/>
            <person name="Ribeiro S."/>
            <person name="Label P."/>
            <person name="Fumanal B."/>
            <person name="Venisse J.S."/>
            <person name="Kohler A."/>
            <person name="de Oliveira R.R."/>
            <person name="Labutti K."/>
            <person name="Lipzen A."/>
            <person name="Lail K."/>
            <person name="Bauer D."/>
            <person name="Ohm R.A."/>
            <person name="Barry K.W."/>
            <person name="Spatafora J."/>
            <person name="Grigoriev I.V."/>
            <person name="Martin F.M."/>
            <person name="Pujade-Renaud V."/>
        </authorList>
    </citation>
    <scope>NUCLEOTIDE SEQUENCE [LARGE SCALE GENOMIC DNA]</scope>
    <source>
        <strain evidence="7 8">Philippines</strain>
    </source>
</reference>
<dbReference type="InterPro" id="IPR051127">
    <property type="entry name" value="Fungal_SecMet_Regulators"/>
</dbReference>
<proteinExistence type="predicted"/>
<feature type="domain" description="Zn(2)-C6 fungal-type" evidence="6">
    <location>
        <begin position="14"/>
        <end position="45"/>
    </location>
</feature>
<dbReference type="SMART" id="SM00906">
    <property type="entry name" value="Fungal_trans"/>
    <property type="match status" value="1"/>
</dbReference>
<organism evidence="7 8">
    <name type="scientific">Corynespora cassiicola Philippines</name>
    <dbReference type="NCBI Taxonomy" id="1448308"/>
    <lineage>
        <taxon>Eukaryota</taxon>
        <taxon>Fungi</taxon>
        <taxon>Dikarya</taxon>
        <taxon>Ascomycota</taxon>
        <taxon>Pezizomycotina</taxon>
        <taxon>Dothideomycetes</taxon>
        <taxon>Pleosporomycetidae</taxon>
        <taxon>Pleosporales</taxon>
        <taxon>Corynesporascaceae</taxon>
        <taxon>Corynespora</taxon>
    </lineage>
</organism>
<dbReference type="InterPro" id="IPR036864">
    <property type="entry name" value="Zn2-C6_fun-type_DNA-bd_sf"/>
</dbReference>